<dbReference type="STRING" id="345632.GPICK_05780"/>
<sequence>MKSWDYETAVAADGDDAWRLMEGEEAPRMALLDWLMPGLNGMEICRKLKESRASSPPYLILVTARGGKENVVAGLDAGANDYLVKPIDMDELRARIRVGQRYLEMQDTLARRMTEVSELNRKLEQRVRERTSELESANRELEAFGYSVSHDLHAPLRHIAGFGEMLAEQFGDVLGDEGMALLGKICAAGRHMTHLIDDLLELSIVSREEMECREIDVTGLCHGIARDLAESEPGRDATFRIAPELVAWGDRRLVRIVLQNLLGNAWKYTSRKERAIIEVGVVDCCGEVAYYVRDDGAGFEMDHADRLFAAFQRLHSSSEFPGTGIGLATVQRIVSRHGGRVWAKGSRGNGATFYFTLPRG</sequence>
<evidence type="ECO:0000256" key="2">
    <source>
        <dbReference type="ARBA" id="ARBA00012438"/>
    </source>
</evidence>
<evidence type="ECO:0000259" key="7">
    <source>
        <dbReference type="PROSITE" id="PS50109"/>
    </source>
</evidence>
<gene>
    <name evidence="9" type="ORF">GPICK_05780</name>
</gene>
<dbReference type="GO" id="GO:0000156">
    <property type="term" value="F:phosphorelay response regulator activity"/>
    <property type="evidence" value="ECO:0007669"/>
    <property type="project" value="TreeGrafter"/>
</dbReference>
<evidence type="ECO:0000256" key="6">
    <source>
        <dbReference type="PROSITE-ProRule" id="PRU00169"/>
    </source>
</evidence>
<dbReference type="PRINTS" id="PR00344">
    <property type="entry name" value="BCTRLSENSOR"/>
</dbReference>
<evidence type="ECO:0000256" key="5">
    <source>
        <dbReference type="ARBA" id="ARBA00022777"/>
    </source>
</evidence>
<dbReference type="AlphaFoldDB" id="A0A0B5BLC8"/>
<comment type="catalytic activity">
    <reaction evidence="1">
        <text>ATP + protein L-histidine = ADP + protein N-phospho-L-histidine.</text>
        <dbReference type="EC" id="2.7.13.3"/>
    </reaction>
</comment>
<dbReference type="KEGG" id="gpi:GPICK_05780"/>
<dbReference type="InterPro" id="IPR011006">
    <property type="entry name" value="CheY-like_superfamily"/>
</dbReference>
<dbReference type="PROSITE" id="PS50110">
    <property type="entry name" value="RESPONSE_REGULATORY"/>
    <property type="match status" value="1"/>
</dbReference>
<dbReference type="InterPro" id="IPR003594">
    <property type="entry name" value="HATPase_dom"/>
</dbReference>
<dbReference type="FunFam" id="1.10.287.130:FF:000070">
    <property type="entry name" value="Histidine kinase sensor protein"/>
    <property type="match status" value="1"/>
</dbReference>
<dbReference type="Proteomes" id="UP000057609">
    <property type="component" value="Chromosome"/>
</dbReference>
<dbReference type="PANTHER" id="PTHR42878:SF15">
    <property type="entry name" value="BACTERIOPHYTOCHROME"/>
    <property type="match status" value="1"/>
</dbReference>
<dbReference type="InterPro" id="IPR003661">
    <property type="entry name" value="HisK_dim/P_dom"/>
</dbReference>
<dbReference type="CDD" id="cd00082">
    <property type="entry name" value="HisKA"/>
    <property type="match status" value="1"/>
</dbReference>
<dbReference type="InterPro" id="IPR036890">
    <property type="entry name" value="HATPase_C_sf"/>
</dbReference>
<name>A0A0B5BLC8_9BACT</name>
<accession>A0A0B5BLC8</accession>
<feature type="domain" description="Response regulatory" evidence="8">
    <location>
        <begin position="1"/>
        <end position="100"/>
    </location>
</feature>
<dbReference type="SUPFAM" id="SSF52172">
    <property type="entry name" value="CheY-like"/>
    <property type="match status" value="1"/>
</dbReference>
<evidence type="ECO:0000259" key="8">
    <source>
        <dbReference type="PROSITE" id="PS50110"/>
    </source>
</evidence>
<reference evidence="9 10" key="1">
    <citation type="journal article" date="2015" name="Genome Announc.">
        <title>Complete Genome of Geobacter pickeringii G13T, a Metal-Reducing Isolate from Sedimentary Kaolin Deposits.</title>
        <authorList>
            <person name="Badalamenti J.P."/>
            <person name="Bond D.R."/>
        </authorList>
    </citation>
    <scope>NUCLEOTIDE SEQUENCE [LARGE SCALE GENOMIC DNA]</scope>
    <source>
        <strain evidence="9 10">G13</strain>
    </source>
</reference>
<evidence type="ECO:0000256" key="4">
    <source>
        <dbReference type="ARBA" id="ARBA00022679"/>
    </source>
</evidence>
<keyword evidence="5" id="KW-0418">Kinase</keyword>
<dbReference type="PROSITE" id="PS50109">
    <property type="entry name" value="HIS_KIN"/>
    <property type="match status" value="1"/>
</dbReference>
<dbReference type="Pfam" id="PF00072">
    <property type="entry name" value="Response_reg"/>
    <property type="match status" value="1"/>
</dbReference>
<dbReference type="Gene3D" id="6.10.250.690">
    <property type="match status" value="1"/>
</dbReference>
<dbReference type="Gene3D" id="3.30.565.10">
    <property type="entry name" value="Histidine kinase-like ATPase, C-terminal domain"/>
    <property type="match status" value="1"/>
</dbReference>
<evidence type="ECO:0000313" key="10">
    <source>
        <dbReference type="Proteomes" id="UP000057609"/>
    </source>
</evidence>
<dbReference type="InterPro" id="IPR005467">
    <property type="entry name" value="His_kinase_dom"/>
</dbReference>
<keyword evidence="3 6" id="KW-0597">Phosphoprotein</keyword>
<dbReference type="Gene3D" id="1.10.287.130">
    <property type="match status" value="1"/>
</dbReference>
<keyword evidence="10" id="KW-1185">Reference proteome</keyword>
<dbReference type="SMART" id="SM00387">
    <property type="entry name" value="HATPase_c"/>
    <property type="match status" value="1"/>
</dbReference>
<dbReference type="HOGENOM" id="CLU_000445_114_72_7"/>
<dbReference type="InterPro" id="IPR001789">
    <property type="entry name" value="Sig_transdc_resp-reg_receiver"/>
</dbReference>
<feature type="modified residue" description="4-aspartylphosphate" evidence="6">
    <location>
        <position position="33"/>
    </location>
</feature>
<dbReference type="SMART" id="SM00388">
    <property type="entry name" value="HisKA"/>
    <property type="match status" value="1"/>
</dbReference>
<dbReference type="PANTHER" id="PTHR42878">
    <property type="entry name" value="TWO-COMPONENT HISTIDINE KINASE"/>
    <property type="match status" value="1"/>
</dbReference>
<dbReference type="InterPro" id="IPR036097">
    <property type="entry name" value="HisK_dim/P_sf"/>
</dbReference>
<proteinExistence type="predicted"/>
<dbReference type="Gene3D" id="3.40.50.2300">
    <property type="match status" value="1"/>
</dbReference>
<dbReference type="GO" id="GO:0000155">
    <property type="term" value="F:phosphorelay sensor kinase activity"/>
    <property type="evidence" value="ECO:0007669"/>
    <property type="project" value="InterPro"/>
</dbReference>
<dbReference type="InterPro" id="IPR004358">
    <property type="entry name" value="Sig_transdc_His_kin-like_C"/>
</dbReference>
<dbReference type="GO" id="GO:0007234">
    <property type="term" value="P:osmosensory signaling via phosphorelay pathway"/>
    <property type="evidence" value="ECO:0007669"/>
    <property type="project" value="TreeGrafter"/>
</dbReference>
<protein>
    <recommendedName>
        <fullName evidence="2">histidine kinase</fullName>
        <ecNumber evidence="2">2.7.13.3</ecNumber>
    </recommendedName>
</protein>
<dbReference type="SMART" id="SM00448">
    <property type="entry name" value="REC"/>
    <property type="match status" value="1"/>
</dbReference>
<dbReference type="Pfam" id="PF02518">
    <property type="entry name" value="HATPase_c"/>
    <property type="match status" value="1"/>
</dbReference>
<dbReference type="Pfam" id="PF00512">
    <property type="entry name" value="HisKA"/>
    <property type="match status" value="1"/>
</dbReference>
<evidence type="ECO:0000256" key="3">
    <source>
        <dbReference type="ARBA" id="ARBA00022553"/>
    </source>
</evidence>
<keyword evidence="4" id="KW-0808">Transferase</keyword>
<dbReference type="EC" id="2.7.13.3" evidence="2"/>
<dbReference type="SUPFAM" id="SSF47384">
    <property type="entry name" value="Homodimeric domain of signal transducing histidine kinase"/>
    <property type="match status" value="1"/>
</dbReference>
<feature type="domain" description="Histidine kinase" evidence="7">
    <location>
        <begin position="147"/>
        <end position="360"/>
    </location>
</feature>
<organism evidence="9 10">
    <name type="scientific">Geobacter pickeringii</name>
    <dbReference type="NCBI Taxonomy" id="345632"/>
    <lineage>
        <taxon>Bacteria</taxon>
        <taxon>Pseudomonadati</taxon>
        <taxon>Thermodesulfobacteriota</taxon>
        <taxon>Desulfuromonadia</taxon>
        <taxon>Geobacterales</taxon>
        <taxon>Geobacteraceae</taxon>
        <taxon>Geobacter</taxon>
    </lineage>
</organism>
<dbReference type="FunFam" id="3.30.565.10:FF:000006">
    <property type="entry name" value="Sensor histidine kinase WalK"/>
    <property type="match status" value="1"/>
</dbReference>
<dbReference type="GO" id="GO:0030295">
    <property type="term" value="F:protein kinase activator activity"/>
    <property type="evidence" value="ECO:0007669"/>
    <property type="project" value="TreeGrafter"/>
</dbReference>
<dbReference type="CDD" id="cd17574">
    <property type="entry name" value="REC_OmpR"/>
    <property type="match status" value="1"/>
</dbReference>
<dbReference type="InterPro" id="IPR050351">
    <property type="entry name" value="BphY/WalK/GraS-like"/>
</dbReference>
<evidence type="ECO:0000256" key="1">
    <source>
        <dbReference type="ARBA" id="ARBA00000085"/>
    </source>
</evidence>
<dbReference type="SUPFAM" id="SSF55874">
    <property type="entry name" value="ATPase domain of HSP90 chaperone/DNA topoisomerase II/histidine kinase"/>
    <property type="match status" value="1"/>
</dbReference>
<evidence type="ECO:0000313" key="9">
    <source>
        <dbReference type="EMBL" id="AJE04831.1"/>
    </source>
</evidence>
<dbReference type="EMBL" id="CP009788">
    <property type="protein sequence ID" value="AJE04831.1"/>
    <property type="molecule type" value="Genomic_DNA"/>
</dbReference>